<dbReference type="PROSITE" id="PS50175">
    <property type="entry name" value="ASP_PROT_RETROV"/>
    <property type="match status" value="1"/>
</dbReference>
<accession>A0A165JEH9</accession>
<dbReference type="Pfam" id="PF10294">
    <property type="entry name" value="Methyltransf_16"/>
    <property type="match status" value="1"/>
</dbReference>
<dbReference type="AlphaFoldDB" id="A0A165JEH9"/>
<dbReference type="GO" id="GO:0006508">
    <property type="term" value="P:proteolysis"/>
    <property type="evidence" value="ECO:0007669"/>
    <property type="project" value="InterPro"/>
</dbReference>
<dbReference type="PANTHER" id="PTHR14614:SF161">
    <property type="match status" value="1"/>
</dbReference>
<dbReference type="InParanoid" id="A0A165JEH9"/>
<proteinExistence type="predicted"/>
<dbReference type="GO" id="GO:0032991">
    <property type="term" value="C:protein-containing complex"/>
    <property type="evidence" value="ECO:0007669"/>
    <property type="project" value="TreeGrafter"/>
</dbReference>
<gene>
    <name evidence="2" type="ORF">EXIGLDRAFT_766888</name>
</gene>
<organism evidence="2 3">
    <name type="scientific">Exidia glandulosa HHB12029</name>
    <dbReference type="NCBI Taxonomy" id="1314781"/>
    <lineage>
        <taxon>Eukaryota</taxon>
        <taxon>Fungi</taxon>
        <taxon>Dikarya</taxon>
        <taxon>Basidiomycota</taxon>
        <taxon>Agaricomycotina</taxon>
        <taxon>Agaricomycetes</taxon>
        <taxon>Auriculariales</taxon>
        <taxon>Exidiaceae</taxon>
        <taxon>Exidia</taxon>
    </lineage>
</organism>
<sequence length="268" mass="28999">MSNPNFPHGLDISASSSTLVDSHPSKADVYSDAGQRDAIARYGIAGRVWEASYLLALYIDPHPNDTFDPPCPAHLPIVLELGSGSGYVARRLSSSGRCGRLVCTDLPDVLELLRSNLDGADVQVRALPWGDVDAAAREGEGVTHIVCCDLVYFPELLAPLLRTLLALTSSTAAPNAQLIIAYKMRSLTKEAPFWAAFGMWFSFTRVSHSLDTGADDVFIFLANRKPHTLDWMVPQTDAALLQGVGLPSTDGADAFEVMLFMTMDATEL</sequence>
<evidence type="ECO:0000313" key="3">
    <source>
        <dbReference type="Proteomes" id="UP000077266"/>
    </source>
</evidence>
<dbReference type="PANTHER" id="PTHR14614">
    <property type="entry name" value="HEPATOCELLULAR CARCINOMA-ASSOCIATED ANTIGEN"/>
    <property type="match status" value="1"/>
</dbReference>
<keyword evidence="3" id="KW-1185">Reference proteome</keyword>
<dbReference type="EMBL" id="KV425968">
    <property type="protein sequence ID" value="KZV94731.1"/>
    <property type="molecule type" value="Genomic_DNA"/>
</dbReference>
<evidence type="ECO:0000313" key="2">
    <source>
        <dbReference type="EMBL" id="KZV94731.1"/>
    </source>
</evidence>
<feature type="domain" description="Peptidase A2" evidence="1">
    <location>
        <begin position="206"/>
        <end position="245"/>
    </location>
</feature>
<dbReference type="Gene3D" id="3.40.50.150">
    <property type="entry name" value="Vaccinia Virus protein VP39"/>
    <property type="match status" value="1"/>
</dbReference>
<dbReference type="STRING" id="1314781.A0A165JEH9"/>
<dbReference type="GO" id="GO:0008757">
    <property type="term" value="F:S-adenosylmethionine-dependent methyltransferase activity"/>
    <property type="evidence" value="ECO:0007669"/>
    <property type="project" value="UniProtKB-ARBA"/>
</dbReference>
<dbReference type="InterPro" id="IPR001995">
    <property type="entry name" value="Peptidase_A2_cat"/>
</dbReference>
<evidence type="ECO:0000259" key="1">
    <source>
        <dbReference type="PROSITE" id="PS50175"/>
    </source>
</evidence>
<dbReference type="GO" id="GO:0005829">
    <property type="term" value="C:cytosol"/>
    <property type="evidence" value="ECO:0007669"/>
    <property type="project" value="TreeGrafter"/>
</dbReference>
<reference evidence="2 3" key="1">
    <citation type="journal article" date="2016" name="Mol. Biol. Evol.">
        <title>Comparative Genomics of Early-Diverging Mushroom-Forming Fungi Provides Insights into the Origins of Lignocellulose Decay Capabilities.</title>
        <authorList>
            <person name="Nagy L.G."/>
            <person name="Riley R."/>
            <person name="Tritt A."/>
            <person name="Adam C."/>
            <person name="Daum C."/>
            <person name="Floudas D."/>
            <person name="Sun H."/>
            <person name="Yadav J.S."/>
            <person name="Pangilinan J."/>
            <person name="Larsson K.H."/>
            <person name="Matsuura K."/>
            <person name="Barry K."/>
            <person name="Labutti K."/>
            <person name="Kuo R."/>
            <person name="Ohm R.A."/>
            <person name="Bhattacharya S.S."/>
            <person name="Shirouzu T."/>
            <person name="Yoshinaga Y."/>
            <person name="Martin F.M."/>
            <person name="Grigoriev I.V."/>
            <person name="Hibbett D.S."/>
        </authorList>
    </citation>
    <scope>NUCLEOTIDE SEQUENCE [LARGE SCALE GENOMIC DNA]</scope>
    <source>
        <strain evidence="2 3">HHB12029</strain>
    </source>
</reference>
<dbReference type="InterPro" id="IPR019410">
    <property type="entry name" value="Methyltransf_16"/>
</dbReference>
<dbReference type="GO" id="GO:0004190">
    <property type="term" value="F:aspartic-type endopeptidase activity"/>
    <property type="evidence" value="ECO:0007669"/>
    <property type="project" value="InterPro"/>
</dbReference>
<dbReference type="OrthoDB" id="413520at2759"/>
<protein>
    <recommendedName>
        <fullName evidence="1">Peptidase A2 domain-containing protein</fullName>
    </recommendedName>
</protein>
<dbReference type="InterPro" id="IPR029063">
    <property type="entry name" value="SAM-dependent_MTases_sf"/>
</dbReference>
<name>A0A165JEH9_EXIGL</name>
<dbReference type="SUPFAM" id="SSF53335">
    <property type="entry name" value="S-adenosyl-L-methionine-dependent methyltransferases"/>
    <property type="match status" value="1"/>
</dbReference>
<dbReference type="Proteomes" id="UP000077266">
    <property type="component" value="Unassembled WGS sequence"/>
</dbReference>